<protein>
    <recommendedName>
        <fullName evidence="2">WH2 domain-containing protein</fullName>
    </recommendedName>
</protein>
<sequence length="98" mass="9887">MTGSASTPAPAGNDSRNALLDAIRGAGGVRSLRSTPSELRKDRSNPLASGSSSATPSNGASPGGNDLANSLLAALNDRKKAIQSDDDSDSDDGSEWDD</sequence>
<feature type="domain" description="WH2" evidence="2">
    <location>
        <begin position="15"/>
        <end position="35"/>
    </location>
</feature>
<dbReference type="GO" id="GO:0003779">
    <property type="term" value="F:actin binding"/>
    <property type="evidence" value="ECO:0007669"/>
    <property type="project" value="InterPro"/>
</dbReference>
<dbReference type="PROSITE" id="PS51082">
    <property type="entry name" value="WH2"/>
    <property type="match status" value="1"/>
</dbReference>
<feature type="region of interest" description="Disordered" evidence="1">
    <location>
        <begin position="1"/>
        <end position="98"/>
    </location>
</feature>
<dbReference type="InParanoid" id="A0A1C7MZS7"/>
<organism evidence="3 4">
    <name type="scientific">Choanephora cucurbitarum</name>
    <dbReference type="NCBI Taxonomy" id="101091"/>
    <lineage>
        <taxon>Eukaryota</taxon>
        <taxon>Fungi</taxon>
        <taxon>Fungi incertae sedis</taxon>
        <taxon>Mucoromycota</taxon>
        <taxon>Mucoromycotina</taxon>
        <taxon>Mucoromycetes</taxon>
        <taxon>Mucorales</taxon>
        <taxon>Mucorineae</taxon>
        <taxon>Choanephoraceae</taxon>
        <taxon>Choanephoroideae</taxon>
        <taxon>Choanephora</taxon>
    </lineage>
</organism>
<evidence type="ECO:0000313" key="4">
    <source>
        <dbReference type="Proteomes" id="UP000093000"/>
    </source>
</evidence>
<feature type="compositionally biased region" description="Low complexity" evidence="1">
    <location>
        <begin position="65"/>
        <end position="75"/>
    </location>
</feature>
<dbReference type="InterPro" id="IPR003124">
    <property type="entry name" value="WH2_dom"/>
</dbReference>
<dbReference type="STRING" id="101091.A0A1C7MZS7"/>
<dbReference type="EMBL" id="LUGH01000883">
    <property type="protein sequence ID" value="OBZ82370.1"/>
    <property type="molecule type" value="Genomic_DNA"/>
</dbReference>
<comment type="caution">
    <text evidence="3">The sequence shown here is derived from an EMBL/GenBank/DDBJ whole genome shotgun (WGS) entry which is preliminary data.</text>
</comment>
<evidence type="ECO:0000313" key="3">
    <source>
        <dbReference type="EMBL" id="OBZ82370.1"/>
    </source>
</evidence>
<accession>A0A1C7MZS7</accession>
<dbReference type="OrthoDB" id="340608at2759"/>
<dbReference type="Proteomes" id="UP000093000">
    <property type="component" value="Unassembled WGS sequence"/>
</dbReference>
<gene>
    <name evidence="3" type="ORF">A0J61_09578</name>
</gene>
<feature type="compositionally biased region" description="Polar residues" evidence="1">
    <location>
        <begin position="46"/>
        <end position="60"/>
    </location>
</feature>
<proteinExistence type="predicted"/>
<reference evidence="3 4" key="1">
    <citation type="submission" date="2016-03" db="EMBL/GenBank/DDBJ databases">
        <title>Choanephora cucurbitarum.</title>
        <authorList>
            <person name="Min B."/>
            <person name="Park H."/>
            <person name="Park J.-H."/>
            <person name="Shin H.-D."/>
            <person name="Choi I.-G."/>
        </authorList>
    </citation>
    <scope>NUCLEOTIDE SEQUENCE [LARGE SCALE GENOMIC DNA]</scope>
    <source>
        <strain evidence="3 4">KUS-F28377</strain>
    </source>
</reference>
<keyword evidence="4" id="KW-1185">Reference proteome</keyword>
<name>A0A1C7MZS7_9FUNG</name>
<feature type="compositionally biased region" description="Acidic residues" evidence="1">
    <location>
        <begin position="84"/>
        <end position="98"/>
    </location>
</feature>
<evidence type="ECO:0000259" key="2">
    <source>
        <dbReference type="PROSITE" id="PS51082"/>
    </source>
</evidence>
<evidence type="ECO:0000256" key="1">
    <source>
        <dbReference type="SAM" id="MobiDB-lite"/>
    </source>
</evidence>
<dbReference type="AlphaFoldDB" id="A0A1C7MZS7"/>